<dbReference type="STRING" id="485913.Krac_4837"/>
<feature type="DNA-binding region" description="H-T-H motif" evidence="2">
    <location>
        <begin position="34"/>
        <end position="53"/>
    </location>
</feature>
<evidence type="ECO:0000256" key="1">
    <source>
        <dbReference type="ARBA" id="ARBA00023125"/>
    </source>
</evidence>
<dbReference type="InterPro" id="IPR009057">
    <property type="entry name" value="Homeodomain-like_sf"/>
</dbReference>
<proteinExistence type="predicted"/>
<evidence type="ECO:0000259" key="3">
    <source>
        <dbReference type="PROSITE" id="PS50977"/>
    </source>
</evidence>
<accession>D6TTT5</accession>
<dbReference type="PROSITE" id="PS50977">
    <property type="entry name" value="HTH_TETR_2"/>
    <property type="match status" value="1"/>
</dbReference>
<reference evidence="4 5" key="1">
    <citation type="journal article" date="2011" name="Stand. Genomic Sci.">
        <title>Non-contiguous finished genome sequence and contextual data of the filamentous soil bacterium Ktedonobacter racemifer type strain (SOSP1-21).</title>
        <authorList>
            <person name="Chang Y.J."/>
            <person name="Land M."/>
            <person name="Hauser L."/>
            <person name="Chertkov O."/>
            <person name="Del Rio T.G."/>
            <person name="Nolan M."/>
            <person name="Copeland A."/>
            <person name="Tice H."/>
            <person name="Cheng J.F."/>
            <person name="Lucas S."/>
            <person name="Han C."/>
            <person name="Goodwin L."/>
            <person name="Pitluck S."/>
            <person name="Ivanova N."/>
            <person name="Ovchinikova G."/>
            <person name="Pati A."/>
            <person name="Chen A."/>
            <person name="Palaniappan K."/>
            <person name="Mavromatis K."/>
            <person name="Liolios K."/>
            <person name="Brettin T."/>
            <person name="Fiebig A."/>
            <person name="Rohde M."/>
            <person name="Abt B."/>
            <person name="Goker M."/>
            <person name="Detter J.C."/>
            <person name="Woyke T."/>
            <person name="Bristow J."/>
            <person name="Eisen J.A."/>
            <person name="Markowitz V."/>
            <person name="Hugenholtz P."/>
            <person name="Kyrpides N.C."/>
            <person name="Klenk H.P."/>
            <person name="Lapidus A."/>
        </authorList>
    </citation>
    <scope>NUCLEOTIDE SEQUENCE [LARGE SCALE GENOMIC DNA]</scope>
    <source>
        <strain evidence="5">DSM 44963</strain>
    </source>
</reference>
<gene>
    <name evidence="4" type="ORF">Krac_4837</name>
</gene>
<dbReference type="eggNOG" id="COG1309">
    <property type="taxonomic scope" value="Bacteria"/>
</dbReference>
<keyword evidence="5" id="KW-1185">Reference proteome</keyword>
<comment type="caution">
    <text evidence="4">The sequence shown here is derived from an EMBL/GenBank/DDBJ whole genome shotgun (WGS) entry which is preliminary data.</text>
</comment>
<dbReference type="RefSeq" id="WP_007914831.1">
    <property type="nucleotide sequence ID" value="NZ_ADVG01000003.1"/>
</dbReference>
<evidence type="ECO:0000313" key="4">
    <source>
        <dbReference type="EMBL" id="EFH83836.1"/>
    </source>
</evidence>
<dbReference type="InterPro" id="IPR001647">
    <property type="entry name" value="HTH_TetR"/>
</dbReference>
<dbReference type="InterPro" id="IPR039532">
    <property type="entry name" value="TetR_C_Firmicutes"/>
</dbReference>
<evidence type="ECO:0000256" key="2">
    <source>
        <dbReference type="PROSITE-ProRule" id="PRU00335"/>
    </source>
</evidence>
<dbReference type="PANTHER" id="PTHR43479">
    <property type="entry name" value="ACREF/ENVCD OPERON REPRESSOR-RELATED"/>
    <property type="match status" value="1"/>
</dbReference>
<dbReference type="Pfam" id="PF14278">
    <property type="entry name" value="TetR_C_8"/>
    <property type="match status" value="1"/>
</dbReference>
<sequence length="199" mass="22572">MTQSASNLRVRRTQKLLREALVELIEERGFEALTIGELTERAMVSRAAFYRNYQDKYDLVEQIFEEAMSALLNAVGEMGPGQHPPEVWVTFFEHIAKYERLYRALLGSKGSPWFVRKMRASLADLVKEHGQGHGLARSTVADQPVLLLSDGLVPDLVSTMLVEAITWWLEQGRPSTPREIATRCTLLVSALFKEVSTWH</sequence>
<evidence type="ECO:0000313" key="5">
    <source>
        <dbReference type="Proteomes" id="UP000004508"/>
    </source>
</evidence>
<dbReference type="SUPFAM" id="SSF46689">
    <property type="entry name" value="Homeodomain-like"/>
    <property type="match status" value="1"/>
</dbReference>
<keyword evidence="1 2" id="KW-0238">DNA-binding</keyword>
<dbReference type="Pfam" id="PF00440">
    <property type="entry name" value="TetR_N"/>
    <property type="match status" value="1"/>
</dbReference>
<dbReference type="InterPro" id="IPR050624">
    <property type="entry name" value="HTH-type_Tx_Regulator"/>
</dbReference>
<dbReference type="InParanoid" id="D6TTT5"/>
<dbReference type="PANTHER" id="PTHR43479:SF7">
    <property type="entry name" value="TETR-FAMILY TRANSCRIPTIONAL REGULATOR"/>
    <property type="match status" value="1"/>
</dbReference>
<feature type="domain" description="HTH tetR-type" evidence="3">
    <location>
        <begin position="11"/>
        <end position="71"/>
    </location>
</feature>
<dbReference type="Gene3D" id="1.10.357.10">
    <property type="entry name" value="Tetracycline Repressor, domain 2"/>
    <property type="match status" value="1"/>
</dbReference>
<dbReference type="Proteomes" id="UP000004508">
    <property type="component" value="Unassembled WGS sequence"/>
</dbReference>
<dbReference type="GO" id="GO:0003677">
    <property type="term" value="F:DNA binding"/>
    <property type="evidence" value="ECO:0007669"/>
    <property type="project" value="UniProtKB-UniRule"/>
</dbReference>
<dbReference type="AlphaFoldDB" id="D6TTT5"/>
<name>D6TTT5_KTERA</name>
<organism evidence="4 5">
    <name type="scientific">Ktedonobacter racemifer DSM 44963</name>
    <dbReference type="NCBI Taxonomy" id="485913"/>
    <lineage>
        <taxon>Bacteria</taxon>
        <taxon>Bacillati</taxon>
        <taxon>Chloroflexota</taxon>
        <taxon>Ktedonobacteria</taxon>
        <taxon>Ktedonobacterales</taxon>
        <taxon>Ktedonobacteraceae</taxon>
        <taxon>Ktedonobacter</taxon>
    </lineage>
</organism>
<dbReference type="EMBL" id="ADVG01000003">
    <property type="protein sequence ID" value="EFH83836.1"/>
    <property type="molecule type" value="Genomic_DNA"/>
</dbReference>
<protein>
    <submittedName>
        <fullName evidence="4">Transcriptional regulator, TetR family</fullName>
    </submittedName>
</protein>
<dbReference type="OrthoDB" id="9810250at2"/>